<dbReference type="InterPro" id="IPR005835">
    <property type="entry name" value="NTP_transferase_dom"/>
</dbReference>
<dbReference type="Pfam" id="PF00483">
    <property type="entry name" value="NTP_transferase"/>
    <property type="match status" value="1"/>
</dbReference>
<protein>
    <recommendedName>
        <fullName evidence="1">Nucleotidyl transferase domain-containing protein</fullName>
    </recommendedName>
</protein>
<name>A0A1G2L8H1_9BACT</name>
<comment type="caution">
    <text evidence="2">The sequence shown here is derived from an EMBL/GenBank/DDBJ whole genome shotgun (WGS) entry which is preliminary data.</text>
</comment>
<reference evidence="2 3" key="1">
    <citation type="journal article" date="2016" name="Nat. Commun.">
        <title>Thousands of microbial genomes shed light on interconnected biogeochemical processes in an aquifer system.</title>
        <authorList>
            <person name="Anantharaman K."/>
            <person name="Brown C.T."/>
            <person name="Hug L.A."/>
            <person name="Sharon I."/>
            <person name="Castelle C.J."/>
            <person name="Probst A.J."/>
            <person name="Thomas B.C."/>
            <person name="Singh A."/>
            <person name="Wilkins M.J."/>
            <person name="Karaoz U."/>
            <person name="Brodie E.L."/>
            <person name="Williams K.H."/>
            <person name="Hubbard S.S."/>
            <person name="Banfield J.F."/>
        </authorList>
    </citation>
    <scope>NUCLEOTIDE SEQUENCE [LARGE SCALE GENOMIC DNA]</scope>
</reference>
<dbReference type="Gene3D" id="3.90.550.10">
    <property type="entry name" value="Spore Coat Polysaccharide Biosynthesis Protein SpsA, Chain A"/>
    <property type="match status" value="1"/>
</dbReference>
<dbReference type="CDD" id="cd04181">
    <property type="entry name" value="NTP_transferase"/>
    <property type="match status" value="1"/>
</dbReference>
<evidence type="ECO:0000259" key="1">
    <source>
        <dbReference type="Pfam" id="PF00483"/>
    </source>
</evidence>
<feature type="domain" description="Nucleotidyl transferase" evidence="1">
    <location>
        <begin position="7"/>
        <end position="239"/>
    </location>
</feature>
<dbReference type="AlphaFoldDB" id="A0A1G2L8H1"/>
<proteinExistence type="predicted"/>
<dbReference type="InterPro" id="IPR029044">
    <property type="entry name" value="Nucleotide-diphossugar_trans"/>
</dbReference>
<organism evidence="2 3">
    <name type="scientific">Candidatus Sungbacteria bacterium RIFCSPLOWO2_01_FULL_47_10</name>
    <dbReference type="NCBI Taxonomy" id="1802276"/>
    <lineage>
        <taxon>Bacteria</taxon>
        <taxon>Candidatus Sungiibacteriota</taxon>
    </lineage>
</organism>
<evidence type="ECO:0000313" key="3">
    <source>
        <dbReference type="Proteomes" id="UP000177982"/>
    </source>
</evidence>
<dbReference type="EMBL" id="MHQO01000017">
    <property type="protein sequence ID" value="OHA07069.1"/>
    <property type="molecule type" value="Genomic_DNA"/>
</dbReference>
<evidence type="ECO:0000313" key="2">
    <source>
        <dbReference type="EMBL" id="OHA07069.1"/>
    </source>
</evidence>
<dbReference type="InterPro" id="IPR050486">
    <property type="entry name" value="Mannose-1P_guanyltransferase"/>
</dbReference>
<gene>
    <name evidence="2" type="ORF">A2934_03740</name>
</gene>
<dbReference type="Proteomes" id="UP000177982">
    <property type="component" value="Unassembled WGS sequence"/>
</dbReference>
<sequence>MNSIPHKAIILAGGKGTRLYPITLEIPKPLLTVRKKPIINYLIENFFSHGVSDIKVVIKEPDIEDFEWWKKRFGDKINSSAVSFEIEKEPMGTLGYVYHHLMPWIGEDQFYMSNADELKRVNLSKMRDFHHQHSGLATIALMEVENPSDYGVAVMNGEKISEFLEKPKDPPSSRISGGLYLISPDAFSHLDPEKTSEKFLMIEKDLFPALASRGALVGYCHDGQFFDCGTFERLDHAIRNFRQ</sequence>
<dbReference type="PANTHER" id="PTHR22572">
    <property type="entry name" value="SUGAR-1-PHOSPHATE GUANYL TRANSFERASE"/>
    <property type="match status" value="1"/>
</dbReference>
<dbReference type="SUPFAM" id="SSF53448">
    <property type="entry name" value="Nucleotide-diphospho-sugar transferases"/>
    <property type="match status" value="1"/>
</dbReference>
<accession>A0A1G2L8H1</accession>